<dbReference type="GO" id="GO:0030313">
    <property type="term" value="C:cell envelope"/>
    <property type="evidence" value="ECO:0007669"/>
    <property type="project" value="UniProtKB-SubCell"/>
</dbReference>
<keyword evidence="5" id="KW-0472">Membrane</keyword>
<name>A0A9D1SDW6_9BACT</name>
<dbReference type="PANTHER" id="PTHR32347">
    <property type="entry name" value="EFFLUX SYSTEM COMPONENT YKNX-RELATED"/>
    <property type="match status" value="1"/>
</dbReference>
<evidence type="ECO:0000313" key="7">
    <source>
        <dbReference type="EMBL" id="HIU56017.1"/>
    </source>
</evidence>
<keyword evidence="5" id="KW-1133">Transmembrane helix</keyword>
<feature type="transmembrane region" description="Helical" evidence="5">
    <location>
        <begin position="16"/>
        <end position="33"/>
    </location>
</feature>
<accession>A0A9D1SDW6</accession>
<dbReference type="PANTHER" id="PTHR32347:SF23">
    <property type="entry name" value="BLL5650 PROTEIN"/>
    <property type="match status" value="1"/>
</dbReference>
<evidence type="ECO:0000313" key="8">
    <source>
        <dbReference type="Proteomes" id="UP000824112"/>
    </source>
</evidence>
<reference evidence="7" key="1">
    <citation type="submission" date="2020-10" db="EMBL/GenBank/DDBJ databases">
        <authorList>
            <person name="Gilroy R."/>
        </authorList>
    </citation>
    <scope>NUCLEOTIDE SEQUENCE</scope>
    <source>
        <strain evidence="7">CHK158-818</strain>
    </source>
</reference>
<feature type="coiled-coil region" evidence="4">
    <location>
        <begin position="110"/>
        <end position="137"/>
    </location>
</feature>
<dbReference type="Gene3D" id="2.40.50.100">
    <property type="match status" value="1"/>
</dbReference>
<feature type="coiled-coil region" evidence="4">
    <location>
        <begin position="173"/>
        <end position="232"/>
    </location>
</feature>
<comment type="similarity">
    <text evidence="2">Belongs to the membrane fusion protein (MFP) (TC 8.A.1) family.</text>
</comment>
<comment type="subcellular location">
    <subcellularLocation>
        <location evidence="1">Cell envelope</location>
    </subcellularLocation>
</comment>
<dbReference type="GO" id="GO:0022857">
    <property type="term" value="F:transmembrane transporter activity"/>
    <property type="evidence" value="ECO:0007669"/>
    <property type="project" value="InterPro"/>
</dbReference>
<proteinExistence type="inferred from homology"/>
<gene>
    <name evidence="7" type="ORF">IAB03_09470</name>
</gene>
<evidence type="ECO:0000256" key="3">
    <source>
        <dbReference type="ARBA" id="ARBA00023054"/>
    </source>
</evidence>
<dbReference type="GO" id="GO:0016020">
    <property type="term" value="C:membrane"/>
    <property type="evidence" value="ECO:0007669"/>
    <property type="project" value="InterPro"/>
</dbReference>
<protein>
    <submittedName>
        <fullName evidence="7">Efflux RND transporter periplasmic adaptor subunit</fullName>
    </submittedName>
</protein>
<reference evidence="7" key="2">
    <citation type="journal article" date="2021" name="PeerJ">
        <title>Extensive microbial diversity within the chicken gut microbiome revealed by metagenomics and culture.</title>
        <authorList>
            <person name="Gilroy R."/>
            <person name="Ravi A."/>
            <person name="Getino M."/>
            <person name="Pursley I."/>
            <person name="Horton D.L."/>
            <person name="Alikhan N.F."/>
            <person name="Baker D."/>
            <person name="Gharbi K."/>
            <person name="Hall N."/>
            <person name="Watson M."/>
            <person name="Adriaenssens E.M."/>
            <person name="Foster-Nyarko E."/>
            <person name="Jarju S."/>
            <person name="Secka A."/>
            <person name="Antonio M."/>
            <person name="Oren A."/>
            <person name="Chaudhuri R.R."/>
            <person name="La Ragione R."/>
            <person name="Hildebrand F."/>
            <person name="Pallen M.J."/>
        </authorList>
    </citation>
    <scope>NUCLEOTIDE SEQUENCE</scope>
    <source>
        <strain evidence="7">CHK158-818</strain>
    </source>
</reference>
<dbReference type="NCBIfam" id="TIGR01730">
    <property type="entry name" value="RND_mfp"/>
    <property type="match status" value="1"/>
</dbReference>
<feature type="domain" description="Multidrug resistance protein MdtA-like C-terminal permuted SH3" evidence="6">
    <location>
        <begin position="344"/>
        <end position="405"/>
    </location>
</feature>
<evidence type="ECO:0000256" key="5">
    <source>
        <dbReference type="SAM" id="Phobius"/>
    </source>
</evidence>
<organism evidence="7 8">
    <name type="scientific">Candidatus Gallibacteroides avistercoris</name>
    <dbReference type="NCBI Taxonomy" id="2840833"/>
    <lineage>
        <taxon>Bacteria</taxon>
        <taxon>Pseudomonadati</taxon>
        <taxon>Bacteroidota</taxon>
        <taxon>Bacteroidia</taxon>
        <taxon>Bacteroidales</taxon>
        <taxon>Bacteroidaceae</taxon>
        <taxon>Bacteroidaceae incertae sedis</taxon>
        <taxon>Candidatus Gallibacteroides</taxon>
    </lineage>
</organism>
<dbReference type="AlphaFoldDB" id="A0A9D1SDW6"/>
<evidence type="ECO:0000256" key="4">
    <source>
        <dbReference type="SAM" id="Coils"/>
    </source>
</evidence>
<evidence type="ECO:0000256" key="1">
    <source>
        <dbReference type="ARBA" id="ARBA00004196"/>
    </source>
</evidence>
<dbReference type="Gene3D" id="2.40.30.170">
    <property type="match status" value="1"/>
</dbReference>
<keyword evidence="5" id="KW-0812">Transmembrane</keyword>
<dbReference type="InterPro" id="IPR050465">
    <property type="entry name" value="UPF0194_transport"/>
</dbReference>
<dbReference type="InterPro" id="IPR006143">
    <property type="entry name" value="RND_pump_MFP"/>
</dbReference>
<dbReference type="Proteomes" id="UP000824112">
    <property type="component" value="Unassembled WGS sequence"/>
</dbReference>
<dbReference type="Gene3D" id="1.10.287.470">
    <property type="entry name" value="Helix hairpin bin"/>
    <property type="match status" value="1"/>
</dbReference>
<comment type="caution">
    <text evidence="7">The sequence shown here is derived from an EMBL/GenBank/DDBJ whole genome shotgun (WGS) entry which is preliminary data.</text>
</comment>
<dbReference type="Pfam" id="PF25967">
    <property type="entry name" value="RND-MFP_C"/>
    <property type="match status" value="1"/>
</dbReference>
<sequence length="417" mass="47316">MDRPIEKKHPLIRYKYYIASGVAFLVLLIYVIASTSGAKKLRVEVDSLIIEEVKNDKFLEYVDVEGLVHPILTIKVNAQESGSVSRIVGEVGSMMEKGDTILVLENPELVRTIEDQRDELAKQIVEYQEKEITMEQQSLNLKKQILENEYQLKKLQKQYDVDVEEFKMGITSKAQLEVKRDEYEFNMKSAELQREGLKHDSAVSVIRRGLMETDLEREKKKFERARDRLDRLVVYAPIAGQLSDIGVTPGQQVAAGSNIGDIKVLDQYKISTALSEYYIDRVTIGLPATIHYQGTKYPLKITKVVPEVKDRTFDVDLVFTGEMPDNVRIGKSYRVQVELGQPEDAVVIPRGDFFQNNGGQWIYKVNEAGDRATRVPISIGRQNPQQYEIIGGLKPGEKVIVSGYDNFGDAEVLILKK</sequence>
<dbReference type="InterPro" id="IPR058627">
    <property type="entry name" value="MdtA-like_C"/>
</dbReference>
<evidence type="ECO:0000256" key="2">
    <source>
        <dbReference type="ARBA" id="ARBA00009477"/>
    </source>
</evidence>
<evidence type="ECO:0000259" key="6">
    <source>
        <dbReference type="Pfam" id="PF25967"/>
    </source>
</evidence>
<keyword evidence="3 4" id="KW-0175">Coiled coil</keyword>
<dbReference type="EMBL" id="DVNA01000217">
    <property type="protein sequence ID" value="HIU56017.1"/>
    <property type="molecule type" value="Genomic_DNA"/>
</dbReference>
<dbReference type="Gene3D" id="2.40.420.20">
    <property type="match status" value="1"/>
</dbReference>
<dbReference type="SUPFAM" id="SSF111369">
    <property type="entry name" value="HlyD-like secretion proteins"/>
    <property type="match status" value="1"/>
</dbReference>